<sequence length="69" mass="7870">LLWIQFGLFPLQRFRIAQGGPRDAQFTLSAQVKIHRSRSSAIFSIILKLESSFLFCFVTNCICCNISKC</sequence>
<evidence type="ECO:0000313" key="1">
    <source>
        <dbReference type="EMBL" id="CDW32611.1"/>
    </source>
</evidence>
<proteinExistence type="predicted"/>
<protein>
    <submittedName>
        <fullName evidence="1">Uncharacterized protein</fullName>
    </submittedName>
</protein>
<organism evidence="1">
    <name type="scientific">Lepeophtheirus salmonis</name>
    <name type="common">Salmon louse</name>
    <name type="synonym">Caligus salmonis</name>
    <dbReference type="NCBI Taxonomy" id="72036"/>
    <lineage>
        <taxon>Eukaryota</taxon>
        <taxon>Metazoa</taxon>
        <taxon>Ecdysozoa</taxon>
        <taxon>Arthropoda</taxon>
        <taxon>Crustacea</taxon>
        <taxon>Multicrustacea</taxon>
        <taxon>Hexanauplia</taxon>
        <taxon>Copepoda</taxon>
        <taxon>Siphonostomatoida</taxon>
        <taxon>Caligidae</taxon>
        <taxon>Lepeophtheirus</taxon>
    </lineage>
</organism>
<feature type="non-terminal residue" evidence="1">
    <location>
        <position position="1"/>
    </location>
</feature>
<dbReference type="EMBL" id="HACA01015250">
    <property type="protein sequence ID" value="CDW32611.1"/>
    <property type="molecule type" value="Transcribed_RNA"/>
</dbReference>
<accession>A0A0K2U4H4</accession>
<reference evidence="1" key="1">
    <citation type="submission" date="2014-05" db="EMBL/GenBank/DDBJ databases">
        <authorList>
            <person name="Chronopoulou M."/>
        </authorList>
    </citation>
    <scope>NUCLEOTIDE SEQUENCE</scope>
    <source>
        <tissue evidence="1">Whole organism</tissue>
    </source>
</reference>
<name>A0A0K2U4H4_LEPSM</name>
<feature type="non-terminal residue" evidence="1">
    <location>
        <position position="69"/>
    </location>
</feature>
<dbReference type="AlphaFoldDB" id="A0A0K2U4H4"/>